<feature type="domain" description="AB hydrolase-1" evidence="2">
    <location>
        <begin position="69"/>
        <end position="211"/>
    </location>
</feature>
<sequence>MKQLLFSLVLLIGFSSFGQAQTAKPIRYFMQQTPSSEGAIPYGNNPKAGKYVNAGDAKIYYEVYGEGEPWVILHGGLLGSTYEMHQFIDSLSKGYQVIAISTRGHGKSELGTEPLSIRQKADDILAVVKAVTSDSVNVLGFSDGGLGGYMFASLYPERVKKMIAIGAGEQTPKLRRMDFNAVELFQLDPAFMEQQLGLMPQPECLMELGNQIADFYNSTSISKELFGKIQCPVLIIAGENDRNAALETILSAYRMIPDSQLGIIPNAAHGVFLENFPAVWYSLVPFLEKE</sequence>
<evidence type="ECO:0000256" key="1">
    <source>
        <dbReference type="SAM" id="SignalP"/>
    </source>
</evidence>
<dbReference type="Gene3D" id="3.40.50.1820">
    <property type="entry name" value="alpha/beta hydrolase"/>
    <property type="match status" value="1"/>
</dbReference>
<dbReference type="InterPro" id="IPR000073">
    <property type="entry name" value="AB_hydrolase_1"/>
</dbReference>
<dbReference type="RefSeq" id="WP_092729280.1">
    <property type="nucleotide sequence ID" value="NZ_FMXE01000008.1"/>
</dbReference>
<protein>
    <submittedName>
        <fullName evidence="3">Pimeloyl-ACP methyl ester carboxylesterase</fullName>
    </submittedName>
</protein>
<feature type="signal peptide" evidence="1">
    <location>
        <begin position="1"/>
        <end position="20"/>
    </location>
</feature>
<gene>
    <name evidence="3" type="ORF">SAMN03080617_01452</name>
</gene>
<dbReference type="PRINTS" id="PR00111">
    <property type="entry name" value="ABHYDROLASE"/>
</dbReference>
<dbReference type="Pfam" id="PF00561">
    <property type="entry name" value="Abhydrolase_1"/>
    <property type="match status" value="1"/>
</dbReference>
<organism evidence="3 4">
    <name type="scientific">Algoriphagus alkaliphilus</name>
    <dbReference type="NCBI Taxonomy" id="279824"/>
    <lineage>
        <taxon>Bacteria</taxon>
        <taxon>Pseudomonadati</taxon>
        <taxon>Bacteroidota</taxon>
        <taxon>Cytophagia</taxon>
        <taxon>Cytophagales</taxon>
        <taxon>Cyclobacteriaceae</taxon>
        <taxon>Algoriphagus</taxon>
    </lineage>
</organism>
<dbReference type="STRING" id="279824.SAMN03080617_01452"/>
<feature type="chain" id="PRO_5011443238" evidence="1">
    <location>
        <begin position="21"/>
        <end position="290"/>
    </location>
</feature>
<dbReference type="PANTHER" id="PTHR43798:SF33">
    <property type="entry name" value="HYDROLASE, PUTATIVE (AFU_ORTHOLOGUE AFUA_2G14860)-RELATED"/>
    <property type="match status" value="1"/>
</dbReference>
<dbReference type="SUPFAM" id="SSF53474">
    <property type="entry name" value="alpha/beta-Hydrolases"/>
    <property type="match status" value="1"/>
</dbReference>
<dbReference type="Proteomes" id="UP000198756">
    <property type="component" value="Unassembled WGS sequence"/>
</dbReference>
<keyword evidence="1" id="KW-0732">Signal</keyword>
<dbReference type="EMBL" id="FMXE01000008">
    <property type="protein sequence ID" value="SDA63613.1"/>
    <property type="molecule type" value="Genomic_DNA"/>
</dbReference>
<dbReference type="OrthoDB" id="9780932at2"/>
<evidence type="ECO:0000313" key="3">
    <source>
        <dbReference type="EMBL" id="SDA63613.1"/>
    </source>
</evidence>
<evidence type="ECO:0000259" key="2">
    <source>
        <dbReference type="Pfam" id="PF00561"/>
    </source>
</evidence>
<dbReference type="AlphaFoldDB" id="A0A1G5WZM6"/>
<name>A0A1G5WZM6_9BACT</name>
<keyword evidence="4" id="KW-1185">Reference proteome</keyword>
<dbReference type="InterPro" id="IPR050266">
    <property type="entry name" value="AB_hydrolase_sf"/>
</dbReference>
<dbReference type="PANTHER" id="PTHR43798">
    <property type="entry name" value="MONOACYLGLYCEROL LIPASE"/>
    <property type="match status" value="1"/>
</dbReference>
<reference evidence="4" key="1">
    <citation type="submission" date="2016-10" db="EMBL/GenBank/DDBJ databases">
        <authorList>
            <person name="Varghese N."/>
            <person name="Submissions S."/>
        </authorList>
    </citation>
    <scope>NUCLEOTIDE SEQUENCE [LARGE SCALE GENOMIC DNA]</scope>
    <source>
        <strain evidence="4">DSM 22703</strain>
    </source>
</reference>
<dbReference type="GO" id="GO:0016020">
    <property type="term" value="C:membrane"/>
    <property type="evidence" value="ECO:0007669"/>
    <property type="project" value="TreeGrafter"/>
</dbReference>
<accession>A0A1G5WZM6</accession>
<evidence type="ECO:0000313" key="4">
    <source>
        <dbReference type="Proteomes" id="UP000198756"/>
    </source>
</evidence>
<proteinExistence type="predicted"/>
<dbReference type="InterPro" id="IPR029058">
    <property type="entry name" value="AB_hydrolase_fold"/>
</dbReference>